<dbReference type="InterPro" id="IPR000866">
    <property type="entry name" value="AhpC/TSA"/>
</dbReference>
<evidence type="ECO:0000256" key="6">
    <source>
        <dbReference type="ARBA" id="ARBA00025719"/>
    </source>
</evidence>
<evidence type="ECO:0000256" key="4">
    <source>
        <dbReference type="ARBA" id="ARBA00023002"/>
    </source>
</evidence>
<proteinExistence type="inferred from homology"/>
<dbReference type="InterPro" id="IPR024706">
    <property type="entry name" value="Peroxiredoxin_AhpC-typ"/>
</dbReference>
<dbReference type="Pfam" id="PF10417">
    <property type="entry name" value="1-cysPrx_C"/>
    <property type="match status" value="1"/>
</dbReference>
<evidence type="ECO:0000313" key="10">
    <source>
        <dbReference type="Proteomes" id="UP000276254"/>
    </source>
</evidence>
<geneLocation type="plasmid" evidence="9">
    <name>unnamed2</name>
</geneLocation>
<keyword evidence="3" id="KW-0049">Antioxidant</keyword>
<dbReference type="PANTHER" id="PTHR43503">
    <property type="entry name" value="MCG48959-RELATED"/>
    <property type="match status" value="1"/>
</dbReference>
<dbReference type="RefSeq" id="WP_121150593.1">
    <property type="nucleotide sequence ID" value="NZ_CP032827.1"/>
</dbReference>
<gene>
    <name evidence="9" type="ORF">D3Y57_00525</name>
</gene>
<dbReference type="OrthoDB" id="9812811at2"/>
<dbReference type="InterPro" id="IPR045020">
    <property type="entry name" value="PRX_1cys"/>
</dbReference>
<dbReference type="FunFam" id="3.40.30.10:FF:000011">
    <property type="entry name" value="Peroxiredoxin PRX1"/>
    <property type="match status" value="1"/>
</dbReference>
<dbReference type="GO" id="GO:0005829">
    <property type="term" value="C:cytosol"/>
    <property type="evidence" value="ECO:0007669"/>
    <property type="project" value="TreeGrafter"/>
</dbReference>
<keyword evidence="9" id="KW-0614">Plasmid</keyword>
<evidence type="ECO:0000256" key="3">
    <source>
        <dbReference type="ARBA" id="ARBA00022862"/>
    </source>
</evidence>
<dbReference type="PIRSF" id="PIRSF000239">
    <property type="entry name" value="AHPC"/>
    <property type="match status" value="1"/>
</dbReference>
<dbReference type="AlphaFoldDB" id="A0A494TBD2"/>
<comment type="similarity">
    <text evidence="1">Belongs to the peroxiredoxin family. AhpC/Prx1 subfamily.</text>
</comment>
<comment type="similarity">
    <text evidence="6">Belongs to the peroxiredoxin family. Prx6 subfamily.</text>
</comment>
<keyword evidence="2" id="KW-0575">Peroxidase</keyword>
<dbReference type="InterPro" id="IPR013766">
    <property type="entry name" value="Thioredoxin_domain"/>
</dbReference>
<name>A0A494TBD2_SPHPE</name>
<keyword evidence="4" id="KW-0560">Oxidoreductase</keyword>
<evidence type="ECO:0000256" key="2">
    <source>
        <dbReference type="ARBA" id="ARBA00022559"/>
    </source>
</evidence>
<dbReference type="GO" id="GO:0045454">
    <property type="term" value="P:cell redox homeostasis"/>
    <property type="evidence" value="ECO:0007669"/>
    <property type="project" value="TreeGrafter"/>
</dbReference>
<dbReference type="GO" id="GO:0051920">
    <property type="term" value="F:peroxiredoxin activity"/>
    <property type="evidence" value="ECO:0007669"/>
    <property type="project" value="InterPro"/>
</dbReference>
<feature type="active site" description="Cysteine sulfenic acid (-SOH) intermediate; for peroxidase activity" evidence="7">
    <location>
        <position position="45"/>
    </location>
</feature>
<dbReference type="PANTHER" id="PTHR43503:SF4">
    <property type="entry name" value="PEROXIREDOXIN-6"/>
    <property type="match status" value="1"/>
</dbReference>
<sequence>MTIQLGQIAPDFVQDSTEGRIGFHDWLGGSWGVLFSHPKDFTPVCTTELAEVGRLRPEWRRRNVKVIGLSIDPVEAHRIWEADIEATQGQKVNFPMLADNDRTVSQLYGMIHPQSDPAVTVRSVFVIDPLKKVRLILTYPPSAGRNFAEVLRTIDSLQLTDRRSVATPVNWQPGQPVIVSPNLSNEEAARQFPQGYKTLKPYLRIVDLEEGMADGRPAAA</sequence>
<dbReference type="FunFam" id="3.30.1020.10:FF:000001">
    <property type="entry name" value="1-Cys peroxiredoxin"/>
    <property type="match status" value="1"/>
</dbReference>
<evidence type="ECO:0000259" key="8">
    <source>
        <dbReference type="PROSITE" id="PS51352"/>
    </source>
</evidence>
<dbReference type="Gene3D" id="3.30.1020.10">
    <property type="entry name" value="Antioxidant, Horf6, Chain A, domain2"/>
    <property type="match status" value="1"/>
</dbReference>
<dbReference type="KEGG" id="spha:D3Y57_00525"/>
<organism evidence="9 10">
    <name type="scientific">Sphingomonas paeninsulae</name>
    <dbReference type="NCBI Taxonomy" id="2319844"/>
    <lineage>
        <taxon>Bacteria</taxon>
        <taxon>Pseudomonadati</taxon>
        <taxon>Pseudomonadota</taxon>
        <taxon>Alphaproteobacteria</taxon>
        <taxon>Sphingomonadales</taxon>
        <taxon>Sphingomonadaceae</taxon>
        <taxon>Sphingomonas</taxon>
    </lineage>
</organism>
<dbReference type="CDD" id="cd03016">
    <property type="entry name" value="PRX_1cys"/>
    <property type="match status" value="1"/>
</dbReference>
<evidence type="ECO:0000256" key="1">
    <source>
        <dbReference type="ARBA" id="ARBA00009796"/>
    </source>
</evidence>
<dbReference type="SUPFAM" id="SSF52833">
    <property type="entry name" value="Thioredoxin-like"/>
    <property type="match status" value="1"/>
</dbReference>
<accession>A0A494TBD2</accession>
<evidence type="ECO:0000256" key="7">
    <source>
        <dbReference type="PIRSR" id="PIRSR000239-1"/>
    </source>
</evidence>
<evidence type="ECO:0000313" key="9">
    <source>
        <dbReference type="EMBL" id="AYJ84732.1"/>
    </source>
</evidence>
<evidence type="ECO:0000256" key="5">
    <source>
        <dbReference type="ARBA" id="ARBA00023284"/>
    </source>
</evidence>
<keyword evidence="5" id="KW-0676">Redox-active center</keyword>
<dbReference type="Proteomes" id="UP000276254">
    <property type="component" value="Plasmid unnamed2"/>
</dbReference>
<dbReference type="PROSITE" id="PS51352">
    <property type="entry name" value="THIOREDOXIN_2"/>
    <property type="match status" value="1"/>
</dbReference>
<keyword evidence="10" id="KW-1185">Reference proteome</keyword>
<protein>
    <submittedName>
        <fullName evidence="9">Peroxiredoxin</fullName>
    </submittedName>
</protein>
<dbReference type="InterPro" id="IPR019479">
    <property type="entry name" value="Peroxiredoxin_C"/>
</dbReference>
<dbReference type="Gene3D" id="3.40.30.10">
    <property type="entry name" value="Glutaredoxin"/>
    <property type="match status" value="1"/>
</dbReference>
<feature type="domain" description="Thioredoxin" evidence="8">
    <location>
        <begin position="3"/>
        <end position="159"/>
    </location>
</feature>
<dbReference type="InterPro" id="IPR036249">
    <property type="entry name" value="Thioredoxin-like_sf"/>
</dbReference>
<dbReference type="Pfam" id="PF00578">
    <property type="entry name" value="AhpC-TSA"/>
    <property type="match status" value="1"/>
</dbReference>
<reference evidence="9 10" key="1">
    <citation type="submission" date="2018-09" db="EMBL/GenBank/DDBJ databases">
        <title>Sphingomonas peninsula sp. nov., isolated from fildes peninsula, Antarctic soil.</title>
        <authorList>
            <person name="Yingchao G."/>
        </authorList>
    </citation>
    <scope>NUCLEOTIDE SEQUENCE [LARGE SCALE GENOMIC DNA]</scope>
    <source>
        <strain evidence="9 10">YZ-8</strain>
        <plasmid evidence="9 10">unnamed2</plasmid>
    </source>
</reference>
<dbReference type="EMBL" id="CP032827">
    <property type="protein sequence ID" value="AYJ84732.1"/>
    <property type="molecule type" value="Genomic_DNA"/>
</dbReference>